<dbReference type="InterPro" id="IPR036864">
    <property type="entry name" value="Zn2-C6_fun-type_DNA-bd_sf"/>
</dbReference>
<keyword evidence="2" id="KW-0805">Transcription regulation</keyword>
<comment type="caution">
    <text evidence="7">The sequence shown here is derived from an EMBL/GenBank/DDBJ whole genome shotgun (WGS) entry which is preliminary data.</text>
</comment>
<evidence type="ECO:0000259" key="6">
    <source>
        <dbReference type="PROSITE" id="PS50048"/>
    </source>
</evidence>
<keyword evidence="8" id="KW-1185">Reference proteome</keyword>
<evidence type="ECO:0000256" key="2">
    <source>
        <dbReference type="ARBA" id="ARBA00023015"/>
    </source>
</evidence>
<feature type="domain" description="Zn(2)-C6 fungal-type" evidence="6">
    <location>
        <begin position="479"/>
        <end position="508"/>
    </location>
</feature>
<dbReference type="Pfam" id="PF00172">
    <property type="entry name" value="Zn_clus"/>
    <property type="match status" value="1"/>
</dbReference>
<keyword evidence="4" id="KW-0804">Transcription</keyword>
<evidence type="ECO:0000313" key="8">
    <source>
        <dbReference type="Proteomes" id="UP000886653"/>
    </source>
</evidence>
<evidence type="ECO:0000256" key="1">
    <source>
        <dbReference type="ARBA" id="ARBA00022833"/>
    </source>
</evidence>
<dbReference type="PANTHER" id="PTHR47663:SF1">
    <property type="entry name" value="XYLANOLYTIC TRANSCRIPTIONAL ACTIVATOR XLNR-RELATED"/>
    <property type="match status" value="1"/>
</dbReference>
<feature type="compositionally biased region" description="Polar residues" evidence="5">
    <location>
        <begin position="552"/>
        <end position="561"/>
    </location>
</feature>
<dbReference type="InterPro" id="IPR051439">
    <property type="entry name" value="XlnR/Xlr1"/>
</dbReference>
<dbReference type="PANTHER" id="PTHR47663">
    <property type="entry name" value="XYLANOLYTIC TRANSCRIPTIONAL ACTIVATOR XLNR-RELATED"/>
    <property type="match status" value="1"/>
</dbReference>
<feature type="region of interest" description="Disordered" evidence="5">
    <location>
        <begin position="498"/>
        <end position="561"/>
    </location>
</feature>
<keyword evidence="1" id="KW-0862">Zinc</keyword>
<feature type="region of interest" description="Disordered" evidence="5">
    <location>
        <begin position="306"/>
        <end position="325"/>
    </location>
</feature>
<dbReference type="InterPro" id="IPR001138">
    <property type="entry name" value="Zn2Cys6_DnaBD"/>
</dbReference>
<dbReference type="EMBL" id="MU167216">
    <property type="protein sequence ID" value="KAG0150926.1"/>
    <property type="molecule type" value="Genomic_DNA"/>
</dbReference>
<feature type="region of interest" description="Disordered" evidence="5">
    <location>
        <begin position="85"/>
        <end position="116"/>
    </location>
</feature>
<feature type="compositionally biased region" description="Low complexity" evidence="5">
    <location>
        <begin position="348"/>
        <end position="366"/>
    </location>
</feature>
<feature type="region of interest" description="Disordered" evidence="5">
    <location>
        <begin position="337"/>
        <end position="366"/>
    </location>
</feature>
<sequence>MNEGPPSQLRSRDAVCAQFNLSSSTPPSLKSERKVMGFSPALPFRTGHHLASSASSSSSSSSSEHHPHSLTLNLSSIRALDVSSGSSYPPSVRLPPPLSDSDSSYQIHSKPQYSSRDPAQFMDMQTLETQAAFGLDQVWHSHPGPLPLTAPGLGVGNLPRNQYMSARTREQRIPASQTMDMGFPVTAPLDGPFPSSATSAVSSVMFTNNMGHYTHQEPQTATFDVNQLPTFSPPQDHWSHRADDGTRTMPITGLGIGSGLRGNRAPPPPALNAHVGWQHGSVTGAELSPVSTTFYPYSPFPTAFSQPQLTAPPHATPRSSETFDHSPLALQFPSQVSLQSPIGDRPPRLSSQLSPPTPLSSHLPFSSACYDPSGPRITYASASPSLDPPPTSSPSTLLHALYHRPEGPGSQSSTLDYSDVAAFLGSFTTGQGWPTLPKSAPPTSDQYALSSQPLSDPPSAHPAGLTKKGKPRLPRQLISCDFCRVRKLRCDGQAPCGHCSRRSKDCNYQTSVRKRGKGRKKKESELETQAPASEPDQKPSSKDQGQLFADWSPSSGTRSSE</sequence>
<gene>
    <name evidence="7" type="ORF">CROQUDRAFT_668265</name>
</gene>
<feature type="compositionally biased region" description="Polar residues" evidence="5">
    <location>
        <begin position="106"/>
        <end position="116"/>
    </location>
</feature>
<evidence type="ECO:0000256" key="3">
    <source>
        <dbReference type="ARBA" id="ARBA00023125"/>
    </source>
</evidence>
<dbReference type="SUPFAM" id="SSF57701">
    <property type="entry name" value="Zn2/Cys6 DNA-binding domain"/>
    <property type="match status" value="1"/>
</dbReference>
<feature type="compositionally biased region" description="Basic residues" evidence="5">
    <location>
        <begin position="512"/>
        <end position="521"/>
    </location>
</feature>
<dbReference type="Gene3D" id="4.10.240.10">
    <property type="entry name" value="Zn(2)-C6 fungal-type DNA-binding domain"/>
    <property type="match status" value="1"/>
</dbReference>
<feature type="region of interest" description="Disordered" evidence="5">
    <location>
        <begin position="379"/>
        <end position="414"/>
    </location>
</feature>
<proteinExistence type="predicted"/>
<feature type="compositionally biased region" description="Low complexity" evidence="5">
    <location>
        <begin position="51"/>
        <end position="62"/>
    </location>
</feature>
<evidence type="ECO:0000256" key="5">
    <source>
        <dbReference type="SAM" id="MobiDB-lite"/>
    </source>
</evidence>
<protein>
    <recommendedName>
        <fullName evidence="6">Zn(2)-C6 fungal-type domain-containing protein</fullName>
    </recommendedName>
</protein>
<feature type="compositionally biased region" description="Polar residues" evidence="5">
    <location>
        <begin position="441"/>
        <end position="454"/>
    </location>
</feature>
<accession>A0A9P6NPH5</accession>
<dbReference type="Proteomes" id="UP000886653">
    <property type="component" value="Unassembled WGS sequence"/>
</dbReference>
<keyword evidence="3" id="KW-0238">DNA-binding</keyword>
<dbReference type="OrthoDB" id="39175at2759"/>
<feature type="region of interest" description="Disordered" evidence="5">
    <location>
        <begin position="40"/>
        <end position="69"/>
    </location>
</feature>
<feature type="region of interest" description="Disordered" evidence="5">
    <location>
        <begin position="432"/>
        <end position="471"/>
    </location>
</feature>
<name>A0A9P6NPH5_9BASI</name>
<organism evidence="7 8">
    <name type="scientific">Cronartium quercuum f. sp. fusiforme G11</name>
    <dbReference type="NCBI Taxonomy" id="708437"/>
    <lineage>
        <taxon>Eukaryota</taxon>
        <taxon>Fungi</taxon>
        <taxon>Dikarya</taxon>
        <taxon>Basidiomycota</taxon>
        <taxon>Pucciniomycotina</taxon>
        <taxon>Pucciniomycetes</taxon>
        <taxon>Pucciniales</taxon>
        <taxon>Coleosporiaceae</taxon>
        <taxon>Cronartium</taxon>
    </lineage>
</organism>
<dbReference type="CDD" id="cd00067">
    <property type="entry name" value="GAL4"/>
    <property type="match status" value="1"/>
</dbReference>
<evidence type="ECO:0000313" key="7">
    <source>
        <dbReference type="EMBL" id="KAG0150926.1"/>
    </source>
</evidence>
<dbReference type="PROSITE" id="PS50048">
    <property type="entry name" value="ZN2_CY6_FUNGAL_2"/>
    <property type="match status" value="1"/>
</dbReference>
<evidence type="ECO:0000256" key="4">
    <source>
        <dbReference type="ARBA" id="ARBA00023163"/>
    </source>
</evidence>
<reference evidence="7" key="1">
    <citation type="submission" date="2013-11" db="EMBL/GenBank/DDBJ databases">
        <title>Genome sequence of the fusiform rust pathogen reveals effectors for host alternation and coevolution with pine.</title>
        <authorList>
            <consortium name="DOE Joint Genome Institute"/>
            <person name="Smith K."/>
            <person name="Pendleton A."/>
            <person name="Kubisiak T."/>
            <person name="Anderson C."/>
            <person name="Salamov A."/>
            <person name="Aerts A."/>
            <person name="Riley R."/>
            <person name="Clum A."/>
            <person name="Lindquist E."/>
            <person name="Ence D."/>
            <person name="Campbell M."/>
            <person name="Kronenberg Z."/>
            <person name="Feau N."/>
            <person name="Dhillon B."/>
            <person name="Hamelin R."/>
            <person name="Burleigh J."/>
            <person name="Smith J."/>
            <person name="Yandell M."/>
            <person name="Nelson C."/>
            <person name="Grigoriev I."/>
            <person name="Davis J."/>
        </authorList>
    </citation>
    <scope>NUCLEOTIDE SEQUENCE</scope>
    <source>
        <strain evidence="7">G11</strain>
    </source>
</reference>
<dbReference type="PROSITE" id="PS00463">
    <property type="entry name" value="ZN2_CY6_FUNGAL_1"/>
    <property type="match status" value="1"/>
</dbReference>
<dbReference type="SMART" id="SM00066">
    <property type="entry name" value="GAL4"/>
    <property type="match status" value="1"/>
</dbReference>
<dbReference type="GO" id="GO:0000981">
    <property type="term" value="F:DNA-binding transcription factor activity, RNA polymerase II-specific"/>
    <property type="evidence" value="ECO:0007669"/>
    <property type="project" value="InterPro"/>
</dbReference>
<dbReference type="AlphaFoldDB" id="A0A9P6NPH5"/>
<dbReference type="GO" id="GO:0003677">
    <property type="term" value="F:DNA binding"/>
    <property type="evidence" value="ECO:0007669"/>
    <property type="project" value="UniProtKB-KW"/>
</dbReference>
<dbReference type="GO" id="GO:0008270">
    <property type="term" value="F:zinc ion binding"/>
    <property type="evidence" value="ECO:0007669"/>
    <property type="project" value="InterPro"/>
</dbReference>